<keyword evidence="4" id="KW-1185">Reference proteome</keyword>
<evidence type="ECO:0000256" key="2">
    <source>
        <dbReference type="SAM" id="Phobius"/>
    </source>
</evidence>
<feature type="region of interest" description="Disordered" evidence="1">
    <location>
        <begin position="94"/>
        <end position="119"/>
    </location>
</feature>
<dbReference type="OrthoDB" id="7871282at2"/>
<name>A0A5C6S665_9RHOB</name>
<protein>
    <submittedName>
        <fullName evidence="3">Uncharacterized protein</fullName>
    </submittedName>
</protein>
<reference evidence="3 4" key="1">
    <citation type="submission" date="2019-08" db="EMBL/GenBank/DDBJ databases">
        <authorList>
            <person name="Ye J."/>
        </authorList>
    </citation>
    <scope>NUCLEOTIDE SEQUENCE [LARGE SCALE GENOMIC DNA]</scope>
    <source>
        <strain evidence="3 4">TK008</strain>
    </source>
</reference>
<comment type="caution">
    <text evidence="3">The sequence shown here is derived from an EMBL/GenBank/DDBJ whole genome shotgun (WGS) entry which is preliminary data.</text>
</comment>
<evidence type="ECO:0000313" key="4">
    <source>
        <dbReference type="Proteomes" id="UP000321562"/>
    </source>
</evidence>
<evidence type="ECO:0000256" key="1">
    <source>
        <dbReference type="SAM" id="MobiDB-lite"/>
    </source>
</evidence>
<feature type="region of interest" description="Disordered" evidence="1">
    <location>
        <begin position="135"/>
        <end position="176"/>
    </location>
</feature>
<feature type="transmembrane region" description="Helical" evidence="2">
    <location>
        <begin position="46"/>
        <end position="68"/>
    </location>
</feature>
<accession>A0A5C6S665</accession>
<dbReference type="EMBL" id="VOPL01000002">
    <property type="protein sequence ID" value="TXB69889.1"/>
    <property type="molecule type" value="Genomic_DNA"/>
</dbReference>
<gene>
    <name evidence="3" type="ORF">FQV27_07205</name>
</gene>
<keyword evidence="2" id="KW-1133">Transmembrane helix</keyword>
<keyword evidence="2" id="KW-0472">Membrane</keyword>
<dbReference type="Proteomes" id="UP000321562">
    <property type="component" value="Unassembled WGS sequence"/>
</dbReference>
<dbReference type="AlphaFoldDB" id="A0A5C6S665"/>
<keyword evidence="2" id="KW-0812">Transmembrane</keyword>
<feature type="transmembrane region" description="Helical" evidence="2">
    <location>
        <begin position="12"/>
        <end position="34"/>
    </location>
</feature>
<sequence>MRVNIRYRLIQFVEILLWLGAAAGLGTLARRIWALRDQGWRAMLDLAAPGLLTIGAVMAVLVVLIGIYHNTRRNADALDRLARQGAGGMRRLSGAVRTDMAAPAQPATSATHHAAQTEAARPPVFSAVTAHIAGDPARDLSAPPKFGPSPTLRSATQTGAAVPVLRGQSRRIGPAS</sequence>
<proteinExistence type="predicted"/>
<organism evidence="3 4">
    <name type="scientific">Paracoccus aurantiacus</name>
    <dbReference type="NCBI Taxonomy" id="2599412"/>
    <lineage>
        <taxon>Bacteria</taxon>
        <taxon>Pseudomonadati</taxon>
        <taxon>Pseudomonadota</taxon>
        <taxon>Alphaproteobacteria</taxon>
        <taxon>Rhodobacterales</taxon>
        <taxon>Paracoccaceae</taxon>
        <taxon>Paracoccus</taxon>
    </lineage>
</organism>
<evidence type="ECO:0000313" key="3">
    <source>
        <dbReference type="EMBL" id="TXB69889.1"/>
    </source>
</evidence>
<dbReference type="RefSeq" id="WP_147097179.1">
    <property type="nucleotide sequence ID" value="NZ_JBHUFH010000001.1"/>
</dbReference>